<sequence length="49" mass="5518">MMPVAASLVGSEIFYVTKNNSKLRDEISMVMCKSTRFLYFCSSTLCKSV</sequence>
<dbReference type="Proteomes" id="UP001295684">
    <property type="component" value="Unassembled WGS sequence"/>
</dbReference>
<organism evidence="1 2">
    <name type="scientific">Euplotes crassus</name>
    <dbReference type="NCBI Taxonomy" id="5936"/>
    <lineage>
        <taxon>Eukaryota</taxon>
        <taxon>Sar</taxon>
        <taxon>Alveolata</taxon>
        <taxon>Ciliophora</taxon>
        <taxon>Intramacronucleata</taxon>
        <taxon>Spirotrichea</taxon>
        <taxon>Hypotrichia</taxon>
        <taxon>Euplotida</taxon>
        <taxon>Euplotidae</taxon>
        <taxon>Moneuplotes</taxon>
    </lineage>
</organism>
<accession>A0AAD1XVZ5</accession>
<reference evidence="1" key="1">
    <citation type="submission" date="2023-07" db="EMBL/GenBank/DDBJ databases">
        <authorList>
            <consortium name="AG Swart"/>
            <person name="Singh M."/>
            <person name="Singh A."/>
            <person name="Seah K."/>
            <person name="Emmerich C."/>
        </authorList>
    </citation>
    <scope>NUCLEOTIDE SEQUENCE</scope>
    <source>
        <strain evidence="1">DP1</strain>
    </source>
</reference>
<gene>
    <name evidence="1" type="ORF">ECRASSUSDP1_LOCUS20987</name>
</gene>
<evidence type="ECO:0000313" key="1">
    <source>
        <dbReference type="EMBL" id="CAI2379576.1"/>
    </source>
</evidence>
<comment type="caution">
    <text evidence="1">The sequence shown here is derived from an EMBL/GenBank/DDBJ whole genome shotgun (WGS) entry which is preliminary data.</text>
</comment>
<proteinExistence type="predicted"/>
<dbReference type="AlphaFoldDB" id="A0AAD1XVZ5"/>
<protein>
    <submittedName>
        <fullName evidence="1">Uncharacterized protein</fullName>
    </submittedName>
</protein>
<evidence type="ECO:0000313" key="2">
    <source>
        <dbReference type="Proteomes" id="UP001295684"/>
    </source>
</evidence>
<keyword evidence="2" id="KW-1185">Reference proteome</keyword>
<dbReference type="EMBL" id="CAMPGE010021429">
    <property type="protein sequence ID" value="CAI2379576.1"/>
    <property type="molecule type" value="Genomic_DNA"/>
</dbReference>
<name>A0AAD1XVZ5_EUPCR</name>